<dbReference type="Proteomes" id="UP000001194">
    <property type="component" value="Unassembled WGS sequence"/>
</dbReference>
<sequence length="179" mass="20498">MSELTEYIFRQPLSRELSFLGLARSPTTFEKDRSFNPVRCQMPIVRSTATNDTAVVRTHAHTQIPIVLLSRERISIQTAPTHQHLNQSGLELQHHIALRRQRRVHQLLTLLSLLILLLQSRTTPPKPRLPSTRLCFFFAIKPDPKAYRALVALRSLAKVDPHGLSPRTTDVGMEWEALR</sequence>
<dbReference type="RefSeq" id="XP_001876261.1">
    <property type="nucleotide sequence ID" value="XM_001876226.1"/>
</dbReference>
<dbReference type="GeneID" id="6071759"/>
<evidence type="ECO:0000313" key="2">
    <source>
        <dbReference type="Proteomes" id="UP000001194"/>
    </source>
</evidence>
<evidence type="ECO:0000313" key="1">
    <source>
        <dbReference type="EMBL" id="EDR13763.1"/>
    </source>
</evidence>
<accession>B0CVL0</accession>
<organism evidence="2">
    <name type="scientific">Laccaria bicolor (strain S238N-H82 / ATCC MYA-4686)</name>
    <name type="common">Bicoloured deceiver</name>
    <name type="synonym">Laccaria laccata var. bicolor</name>
    <dbReference type="NCBI Taxonomy" id="486041"/>
    <lineage>
        <taxon>Eukaryota</taxon>
        <taxon>Fungi</taxon>
        <taxon>Dikarya</taxon>
        <taxon>Basidiomycota</taxon>
        <taxon>Agaricomycotina</taxon>
        <taxon>Agaricomycetes</taxon>
        <taxon>Agaricomycetidae</taxon>
        <taxon>Agaricales</taxon>
        <taxon>Agaricineae</taxon>
        <taxon>Hydnangiaceae</taxon>
        <taxon>Laccaria</taxon>
    </lineage>
</organism>
<dbReference type="InParanoid" id="B0CVL0"/>
<name>B0CVL0_LACBS</name>
<reference evidence="1 2" key="1">
    <citation type="journal article" date="2008" name="Nature">
        <title>The genome of Laccaria bicolor provides insights into mycorrhizal symbiosis.</title>
        <authorList>
            <person name="Martin F."/>
            <person name="Aerts A."/>
            <person name="Ahren D."/>
            <person name="Brun A."/>
            <person name="Danchin E.G.J."/>
            <person name="Duchaussoy F."/>
            <person name="Gibon J."/>
            <person name="Kohler A."/>
            <person name="Lindquist E."/>
            <person name="Pereda V."/>
            <person name="Salamov A."/>
            <person name="Shapiro H.J."/>
            <person name="Wuyts J."/>
            <person name="Blaudez D."/>
            <person name="Buee M."/>
            <person name="Brokstein P."/>
            <person name="Canbaeck B."/>
            <person name="Cohen D."/>
            <person name="Courty P.E."/>
            <person name="Coutinho P.M."/>
            <person name="Delaruelle C."/>
            <person name="Detter J.C."/>
            <person name="Deveau A."/>
            <person name="DiFazio S."/>
            <person name="Duplessis S."/>
            <person name="Fraissinet-Tachet L."/>
            <person name="Lucic E."/>
            <person name="Frey-Klett P."/>
            <person name="Fourrey C."/>
            <person name="Feussner I."/>
            <person name="Gay G."/>
            <person name="Grimwood J."/>
            <person name="Hoegger P.J."/>
            <person name="Jain P."/>
            <person name="Kilaru S."/>
            <person name="Labbe J."/>
            <person name="Lin Y.C."/>
            <person name="Legue V."/>
            <person name="Le Tacon F."/>
            <person name="Marmeisse R."/>
            <person name="Melayah D."/>
            <person name="Montanini B."/>
            <person name="Muratet M."/>
            <person name="Nehls U."/>
            <person name="Niculita-Hirzel H."/>
            <person name="Oudot-Le Secq M.P."/>
            <person name="Peter M."/>
            <person name="Quesneville H."/>
            <person name="Rajashekar B."/>
            <person name="Reich M."/>
            <person name="Rouhier N."/>
            <person name="Schmutz J."/>
            <person name="Yin T."/>
            <person name="Chalot M."/>
            <person name="Henrissat B."/>
            <person name="Kuees U."/>
            <person name="Lucas S."/>
            <person name="Van de Peer Y."/>
            <person name="Podila G.K."/>
            <person name="Polle A."/>
            <person name="Pukkila P.J."/>
            <person name="Richardson P.M."/>
            <person name="Rouze P."/>
            <person name="Sanders I.R."/>
            <person name="Stajich J.E."/>
            <person name="Tunlid A."/>
            <person name="Tuskan G."/>
            <person name="Grigoriev I.V."/>
        </authorList>
    </citation>
    <scope>NUCLEOTIDE SEQUENCE [LARGE SCALE GENOMIC DNA]</scope>
    <source>
        <strain evidence="2">S238N-H82 / ATCC MYA-4686</strain>
    </source>
</reference>
<dbReference type="HOGENOM" id="CLU_1503673_0_0_1"/>
<proteinExistence type="predicted"/>
<dbReference type="AlphaFoldDB" id="B0CVL0"/>
<dbReference type="KEGG" id="lbc:LACBIDRAFT_322926"/>
<dbReference type="EMBL" id="DS547093">
    <property type="protein sequence ID" value="EDR13763.1"/>
    <property type="molecule type" value="Genomic_DNA"/>
</dbReference>
<keyword evidence="2" id="KW-1185">Reference proteome</keyword>
<gene>
    <name evidence="1" type="ORF">LACBIDRAFT_322926</name>
</gene>
<protein>
    <submittedName>
        <fullName evidence="1">Predicted protein</fullName>
    </submittedName>
</protein>